<dbReference type="Pfam" id="PF00728">
    <property type="entry name" value="Glyco_hydro_20"/>
    <property type="match status" value="1"/>
</dbReference>
<dbReference type="EC" id="3.2.1.52" evidence="3"/>
<dbReference type="Gene3D" id="2.20.25.240">
    <property type="match status" value="1"/>
</dbReference>
<proteinExistence type="inferred from homology"/>
<feature type="compositionally biased region" description="Basic and acidic residues" evidence="8">
    <location>
        <begin position="1027"/>
        <end position="1040"/>
    </location>
</feature>
<keyword evidence="13" id="KW-1185">Reference proteome</keyword>
<dbReference type="CDD" id="cd06565">
    <property type="entry name" value="GH20_GcnA-like"/>
    <property type="match status" value="1"/>
</dbReference>
<accession>A0A7R9BDN2</accession>
<evidence type="ECO:0000256" key="3">
    <source>
        <dbReference type="ARBA" id="ARBA00012663"/>
    </source>
</evidence>
<keyword evidence="9" id="KW-1133">Transmembrane helix</keyword>
<dbReference type="Pfam" id="PF21646">
    <property type="entry name" value="ACTMAP-like_C"/>
    <property type="match status" value="1"/>
</dbReference>
<evidence type="ECO:0000256" key="2">
    <source>
        <dbReference type="ARBA" id="ARBA00006285"/>
    </source>
</evidence>
<reference evidence="12" key="1">
    <citation type="submission" date="2020-11" db="EMBL/GenBank/DDBJ databases">
        <authorList>
            <person name="Tran Van P."/>
        </authorList>
    </citation>
    <scope>NUCLEOTIDE SEQUENCE</scope>
</reference>
<dbReference type="AlphaFoldDB" id="A0A7R9BDN2"/>
<keyword evidence="9" id="KW-0812">Transmembrane</keyword>
<dbReference type="GO" id="GO:0005975">
    <property type="term" value="P:carbohydrate metabolic process"/>
    <property type="evidence" value="ECO:0007669"/>
    <property type="project" value="InterPro"/>
</dbReference>
<evidence type="ECO:0000256" key="8">
    <source>
        <dbReference type="SAM" id="MobiDB-lite"/>
    </source>
</evidence>
<dbReference type="OrthoDB" id="10023921at2759"/>
<sequence>MFSTLRRFNCVVWIFVIAVLGFLTVVYINETKKALSEQNVVDDLPKKGHASHSNARLEEKRSEKNPEVDKPKPGVIEPLRKAEKSDKLTYSPMQGAGGSEQIFREKIVHLDLKGGPPKVAYIKEFFKLIRAFGATGVLIEYEDTFPYSLISSNSSIRYSLKEIREILDSASEHGLQVIPLLQTFGHLEFMLKRREFEDLRENVSIPQAICPLKTRAVMTVKSMIDEVMEVHKHYNVSRLHLGMDEVYLLGTCSKCRERNVHDLFLDHVSTIVDHVEEKYPGVKSLIWDDMLRKMLRESGNSFSVPAKALKKLRKRVEPVVWWYRKLPETLKSQDTFFKMSQYFGSVWAAGAFKGADGSTVLLPKIGNRLQNLVQWLDNGLNQGALLGQGGFEGIVLTGWSRYDHFSVLCELLPAGMPSLILSLAVLNSLNSRRSYRNSLEPKHLQESVVEQITRKLECPQFSVTTKDLFSENAPSVYSAFRACSFPGNQVFLVLNELETFLEGFHAWKKNSRISGWMNEYNFRRNYFHISACPKVCRNQVKDQSNALQRLIDNLKASFKVVFPNFVVEEFVELKLREPVEFLGSLREQFRKADKNVDWPDRPFSPDPSSEMSHSVPVPPPLPVLDIGERKVCSPVPKPLDLRDEAAKIAQKLSEENTSEPNREPFIYFGSKVDIITPVLQQGPTCGLVAAEMASKMLLTSGQLSVEDLLVHCIRKKTTTHGEMFSADWLGSAVADLNPNLSFSVENANDFESIFLHLQAGNPILIPYDTDANHQPALKRGHKAHWAVVFAAVIIPGSSDVVHHKPERTWLLALHGKSCHVQVWQYADFLESNLNLSEISPEKADYCVPDASRKIGGTSIPTMKLSKSFCFLWVSAETDFRRLLGVMEILETTRSRPKIAYKGYLYVMYSDRRKNKKNHIIWKCEKNDCKGRATTPLDYENRIGEDVVEVQQEHYHLADNVDLEVAAVRGEVMKRALNSREPVGELLSAVLSKFSVTQRALAEITASSSGIKKAAQRLRSKHNIKVEVKPSIKKEGGDGKRKSAPRPRRRKKKKSEESSTSSSQPLQATLIKKEEIKLERPTPTLRFTWGKARVERKSLFGM</sequence>
<dbReference type="InterPro" id="IPR007588">
    <property type="entry name" value="Znf_FLYWCH"/>
</dbReference>
<feature type="region of interest" description="Disordered" evidence="8">
    <location>
        <begin position="45"/>
        <end position="76"/>
    </location>
</feature>
<dbReference type="Gene3D" id="3.20.20.80">
    <property type="entry name" value="Glycosidases"/>
    <property type="match status" value="1"/>
</dbReference>
<dbReference type="PANTHER" id="PTHR21040">
    <property type="entry name" value="BCDNA.GH04120"/>
    <property type="match status" value="1"/>
</dbReference>
<evidence type="ECO:0000259" key="11">
    <source>
        <dbReference type="Pfam" id="PF04500"/>
    </source>
</evidence>
<protein>
    <recommendedName>
        <fullName evidence="3">beta-N-acetylhexosaminidase</fullName>
        <ecNumber evidence="3">3.2.1.52</ecNumber>
    </recommendedName>
</protein>
<evidence type="ECO:0000256" key="7">
    <source>
        <dbReference type="ARBA" id="ARBA00022833"/>
    </source>
</evidence>
<feature type="region of interest" description="Disordered" evidence="8">
    <location>
        <begin position="1027"/>
        <end position="1076"/>
    </location>
</feature>
<dbReference type="Proteomes" id="UP000678499">
    <property type="component" value="Unassembled WGS sequence"/>
</dbReference>
<feature type="compositionally biased region" description="Basic and acidic residues" evidence="8">
    <location>
        <begin position="55"/>
        <end position="76"/>
    </location>
</feature>
<evidence type="ECO:0000256" key="1">
    <source>
        <dbReference type="ARBA" id="ARBA00001231"/>
    </source>
</evidence>
<evidence type="ECO:0000256" key="5">
    <source>
        <dbReference type="ARBA" id="ARBA00022771"/>
    </source>
</evidence>
<comment type="catalytic activity">
    <reaction evidence="1">
        <text>Hydrolysis of terminal non-reducing N-acetyl-D-hexosamine residues in N-acetyl-beta-D-hexosaminides.</text>
        <dbReference type="EC" id="3.2.1.52"/>
    </reaction>
</comment>
<dbReference type="SUPFAM" id="SSF51445">
    <property type="entry name" value="(Trans)glycosidases"/>
    <property type="match status" value="1"/>
</dbReference>
<dbReference type="PANTHER" id="PTHR21040:SF12">
    <property type="entry name" value="BETA-N-ACETYLHEXOSAMINIDASE"/>
    <property type="match status" value="1"/>
</dbReference>
<dbReference type="EMBL" id="OA882154">
    <property type="protein sequence ID" value="CAD7273312.1"/>
    <property type="molecule type" value="Genomic_DNA"/>
</dbReference>
<keyword evidence="6" id="KW-0378">Hydrolase</keyword>
<feature type="domain" description="Glycoside hydrolase family 20 catalytic" evidence="10">
    <location>
        <begin position="155"/>
        <end position="295"/>
    </location>
</feature>
<keyword evidence="4" id="KW-0479">Metal-binding</keyword>
<evidence type="ECO:0000256" key="4">
    <source>
        <dbReference type="ARBA" id="ARBA00022723"/>
    </source>
</evidence>
<feature type="transmembrane region" description="Helical" evidence="9">
    <location>
        <begin position="7"/>
        <end position="28"/>
    </location>
</feature>
<keyword evidence="9" id="KW-0472">Membrane</keyword>
<gene>
    <name evidence="12" type="ORF">NMOB1V02_LOCUS1205</name>
</gene>
<dbReference type="GO" id="GO:0008270">
    <property type="term" value="F:zinc ion binding"/>
    <property type="evidence" value="ECO:0007669"/>
    <property type="project" value="UniProtKB-KW"/>
</dbReference>
<keyword evidence="7" id="KW-0862">Zinc</keyword>
<evidence type="ECO:0000259" key="10">
    <source>
        <dbReference type="Pfam" id="PF00728"/>
    </source>
</evidence>
<dbReference type="InterPro" id="IPR015883">
    <property type="entry name" value="Glyco_hydro_20_cat"/>
</dbReference>
<dbReference type="GO" id="GO:0004563">
    <property type="term" value="F:beta-N-acetylhexosaminidase activity"/>
    <property type="evidence" value="ECO:0007669"/>
    <property type="project" value="UniProtKB-EC"/>
</dbReference>
<evidence type="ECO:0000256" key="6">
    <source>
        <dbReference type="ARBA" id="ARBA00022801"/>
    </source>
</evidence>
<feature type="region of interest" description="Disordered" evidence="8">
    <location>
        <begin position="597"/>
        <end position="616"/>
    </location>
</feature>
<dbReference type="InterPro" id="IPR017853">
    <property type="entry name" value="GH"/>
</dbReference>
<evidence type="ECO:0000313" key="12">
    <source>
        <dbReference type="EMBL" id="CAD7273312.1"/>
    </source>
</evidence>
<dbReference type="EMBL" id="CAJPEX010000117">
    <property type="protein sequence ID" value="CAG0913464.1"/>
    <property type="molecule type" value="Genomic_DNA"/>
</dbReference>
<evidence type="ECO:0000256" key="9">
    <source>
        <dbReference type="SAM" id="Phobius"/>
    </source>
</evidence>
<keyword evidence="5" id="KW-0863">Zinc-finger</keyword>
<comment type="similarity">
    <text evidence="2">Belongs to the glycosyl hydrolase 20 family.</text>
</comment>
<name>A0A7R9BDN2_9CRUS</name>
<evidence type="ECO:0000313" key="13">
    <source>
        <dbReference type="Proteomes" id="UP000678499"/>
    </source>
</evidence>
<feature type="domain" description="FLYWCH-type" evidence="11">
    <location>
        <begin position="889"/>
        <end position="955"/>
    </location>
</feature>
<feature type="compositionally biased region" description="Basic residues" evidence="8">
    <location>
        <begin position="1041"/>
        <end position="1052"/>
    </location>
</feature>
<dbReference type="Pfam" id="PF04500">
    <property type="entry name" value="FLYWCH"/>
    <property type="match status" value="1"/>
</dbReference>
<organism evidence="12">
    <name type="scientific">Notodromas monacha</name>
    <dbReference type="NCBI Taxonomy" id="399045"/>
    <lineage>
        <taxon>Eukaryota</taxon>
        <taxon>Metazoa</taxon>
        <taxon>Ecdysozoa</taxon>
        <taxon>Arthropoda</taxon>
        <taxon>Crustacea</taxon>
        <taxon>Oligostraca</taxon>
        <taxon>Ostracoda</taxon>
        <taxon>Podocopa</taxon>
        <taxon>Podocopida</taxon>
        <taxon>Cypridocopina</taxon>
        <taxon>Cypridoidea</taxon>
        <taxon>Cyprididae</taxon>
        <taxon>Notodromas</taxon>
    </lineage>
</organism>
<dbReference type="InterPro" id="IPR038901">
    <property type="entry name" value="HEXDC-like"/>
</dbReference>